<protein>
    <submittedName>
        <fullName evidence="1">Uncharacterized protein</fullName>
    </submittedName>
</protein>
<keyword evidence="2" id="KW-1185">Reference proteome</keyword>
<proteinExistence type="predicted"/>
<organism evidence="1 2">
    <name type="scientific">Trifolium medium</name>
    <dbReference type="NCBI Taxonomy" id="97028"/>
    <lineage>
        <taxon>Eukaryota</taxon>
        <taxon>Viridiplantae</taxon>
        <taxon>Streptophyta</taxon>
        <taxon>Embryophyta</taxon>
        <taxon>Tracheophyta</taxon>
        <taxon>Spermatophyta</taxon>
        <taxon>Magnoliopsida</taxon>
        <taxon>eudicotyledons</taxon>
        <taxon>Gunneridae</taxon>
        <taxon>Pentapetalae</taxon>
        <taxon>rosids</taxon>
        <taxon>fabids</taxon>
        <taxon>Fabales</taxon>
        <taxon>Fabaceae</taxon>
        <taxon>Papilionoideae</taxon>
        <taxon>50 kb inversion clade</taxon>
        <taxon>NPAAA clade</taxon>
        <taxon>Hologalegina</taxon>
        <taxon>IRL clade</taxon>
        <taxon>Trifolieae</taxon>
        <taxon>Trifolium</taxon>
    </lineage>
</organism>
<evidence type="ECO:0000313" key="1">
    <source>
        <dbReference type="EMBL" id="MCI98297.1"/>
    </source>
</evidence>
<feature type="non-terminal residue" evidence="1">
    <location>
        <position position="1"/>
    </location>
</feature>
<dbReference type="AlphaFoldDB" id="A0A392WD07"/>
<dbReference type="EMBL" id="LXQA011469569">
    <property type="protein sequence ID" value="MCI98297.1"/>
    <property type="molecule type" value="Genomic_DNA"/>
</dbReference>
<reference evidence="1 2" key="1">
    <citation type="journal article" date="2018" name="Front. Plant Sci.">
        <title>Red Clover (Trifolium pratense) and Zigzag Clover (T. medium) - A Picture of Genomic Similarities and Differences.</title>
        <authorList>
            <person name="Dluhosova J."/>
            <person name="Istvanek J."/>
            <person name="Nedelnik J."/>
            <person name="Repkova J."/>
        </authorList>
    </citation>
    <scope>NUCLEOTIDE SEQUENCE [LARGE SCALE GENOMIC DNA]</scope>
    <source>
        <strain evidence="2">cv. 10/8</strain>
        <tissue evidence="1">Leaf</tissue>
    </source>
</reference>
<accession>A0A392WD07</accession>
<evidence type="ECO:0000313" key="2">
    <source>
        <dbReference type="Proteomes" id="UP000265520"/>
    </source>
</evidence>
<sequence length="60" mass="6395">YIISPQSSTATAETVPAKLSPSLAELDGEAETDRVTLLSLSQTRRPPAKLSLSLKRAGDR</sequence>
<comment type="caution">
    <text evidence="1">The sequence shown here is derived from an EMBL/GenBank/DDBJ whole genome shotgun (WGS) entry which is preliminary data.</text>
</comment>
<name>A0A392WD07_9FABA</name>
<dbReference type="Proteomes" id="UP000265520">
    <property type="component" value="Unassembled WGS sequence"/>
</dbReference>